<name>A0A2P1DV10_CUPNE</name>
<evidence type="ECO:0000313" key="1">
    <source>
        <dbReference type="EMBL" id="AVK72242.1"/>
    </source>
</evidence>
<reference evidence="2" key="1">
    <citation type="submission" date="2017-02" db="EMBL/GenBank/DDBJ databases">
        <title>Complete genome sequence of Cupriavidus necator strain NH9, a 3-chlorobenzoate degrader.</title>
        <authorList>
            <person name="Moriuchi R."/>
            <person name="Dohra H."/>
            <person name="Ogawa N."/>
        </authorList>
    </citation>
    <scope>NUCLEOTIDE SEQUENCE [LARGE SCALE GENOMIC DNA]</scope>
    <source>
        <strain evidence="2">NH9</strain>
    </source>
</reference>
<dbReference type="OrthoDB" id="8536890at2"/>
<evidence type="ECO:0000313" key="2">
    <source>
        <dbReference type="Proteomes" id="UP000189627"/>
    </source>
</evidence>
<accession>A0A2P1DV10</accession>
<proteinExistence type="predicted"/>
<sequence>MGRLRLRFAPALTWQADDHVLICAVFFWPGIIADNAVRAQRRTPCQCLRPTILSARSAAVGVPPMTSLAGCQ</sequence>
<protein>
    <submittedName>
        <fullName evidence="1">Uncharacterized protein</fullName>
    </submittedName>
</protein>
<gene>
    <name evidence="1" type="ORF">BJN34_0295</name>
</gene>
<dbReference type="Proteomes" id="UP000189627">
    <property type="component" value="Chromosome 2"/>
</dbReference>
<dbReference type="AlphaFoldDB" id="A0A2P1DV10"/>
<organism evidence="1 2">
    <name type="scientific">Cupriavidus necator</name>
    <name type="common">Alcaligenes eutrophus</name>
    <name type="synonym">Ralstonia eutropha</name>
    <dbReference type="NCBI Taxonomy" id="106590"/>
    <lineage>
        <taxon>Bacteria</taxon>
        <taxon>Pseudomonadati</taxon>
        <taxon>Pseudomonadota</taxon>
        <taxon>Betaproteobacteria</taxon>
        <taxon>Burkholderiales</taxon>
        <taxon>Burkholderiaceae</taxon>
        <taxon>Cupriavidus</taxon>
    </lineage>
</organism>
<dbReference type="KEGG" id="cuh:BJN34_0295"/>
<dbReference type="EMBL" id="CP017758">
    <property type="protein sequence ID" value="AVK72242.1"/>
    <property type="molecule type" value="Genomic_DNA"/>
</dbReference>